<feature type="transmembrane region" description="Helical" evidence="2">
    <location>
        <begin position="370"/>
        <end position="392"/>
    </location>
</feature>
<evidence type="ECO:0000313" key="4">
    <source>
        <dbReference type="Proteomes" id="UP000233556"/>
    </source>
</evidence>
<evidence type="ECO:0000256" key="2">
    <source>
        <dbReference type="SAM" id="Phobius"/>
    </source>
</evidence>
<gene>
    <name evidence="3" type="ORF">llap_18801</name>
</gene>
<organism evidence="3 4">
    <name type="scientific">Limosa lapponica baueri</name>
    <dbReference type="NCBI Taxonomy" id="1758121"/>
    <lineage>
        <taxon>Eukaryota</taxon>
        <taxon>Metazoa</taxon>
        <taxon>Chordata</taxon>
        <taxon>Craniata</taxon>
        <taxon>Vertebrata</taxon>
        <taxon>Euteleostomi</taxon>
        <taxon>Archelosauria</taxon>
        <taxon>Archosauria</taxon>
        <taxon>Dinosauria</taxon>
        <taxon>Saurischia</taxon>
        <taxon>Theropoda</taxon>
        <taxon>Coelurosauria</taxon>
        <taxon>Aves</taxon>
        <taxon>Neognathae</taxon>
        <taxon>Neoaves</taxon>
        <taxon>Charadriiformes</taxon>
        <taxon>Scolopacidae</taxon>
        <taxon>Limosa</taxon>
    </lineage>
</organism>
<feature type="transmembrane region" description="Helical" evidence="2">
    <location>
        <begin position="325"/>
        <end position="350"/>
    </location>
</feature>
<dbReference type="AlphaFoldDB" id="A0A2I0TAR4"/>
<evidence type="ECO:0000313" key="3">
    <source>
        <dbReference type="EMBL" id="PKU30896.1"/>
    </source>
</evidence>
<evidence type="ECO:0000256" key="1">
    <source>
        <dbReference type="SAM" id="MobiDB-lite"/>
    </source>
</evidence>
<keyword evidence="2" id="KW-0472">Membrane</keyword>
<feature type="transmembrane region" description="Helical" evidence="2">
    <location>
        <begin position="293"/>
        <end position="313"/>
    </location>
</feature>
<dbReference type="GO" id="GO:0005634">
    <property type="term" value="C:nucleus"/>
    <property type="evidence" value="ECO:0007669"/>
    <property type="project" value="InterPro"/>
</dbReference>
<dbReference type="Pfam" id="PF00859">
    <property type="entry name" value="CTF_NFI"/>
    <property type="match status" value="1"/>
</dbReference>
<protein>
    <submittedName>
        <fullName evidence="3">Nuclear factor 1 c-type isoform x1</fullName>
    </submittedName>
</protein>
<feature type="transmembrane region" description="Helical" evidence="2">
    <location>
        <begin position="261"/>
        <end position="281"/>
    </location>
</feature>
<sequence length="394" mass="41473">MWAILRQSGAMSKRHKSGSMEDDIDTSPGGEYYTSSNSPTSSSRNWTEDMEGGISPTVKKTEMDKSPFNSPSPQDSSPRLSSFTQHHRPVIAVHSGIARSPHPSSALHFPTTSILPQTASTYFPHTAIRYPPHLNPQDPLKDLVSLACDPSNQQPGPLNGSGQVKVPSHYLPTQMLAPPPPPGMPRLAVSPDTKSTTTTTEGGTTSPTSPTYSAPGTPPANRSFVGLGPRDPGSIYQAQVRAGMLLGGPSCPRPGHHRRGIAVGIATVGMAIPGIAAVALLTWASPPWHRCHGIATVGIATMGVTTVMSLPWVSVPWHCCSGITAMVIATLGIATVGIATMASLLWALPLWELPLWALPPWASPPWHRCLGIATAGISAVGITALTSPLWALPP</sequence>
<keyword evidence="2" id="KW-0812">Transmembrane</keyword>
<keyword evidence="4" id="KW-1185">Reference proteome</keyword>
<proteinExistence type="predicted"/>
<dbReference type="PANTHER" id="PTHR11492">
    <property type="entry name" value="NUCLEAR FACTOR I"/>
    <property type="match status" value="1"/>
</dbReference>
<keyword evidence="2" id="KW-1133">Transmembrane helix</keyword>
<name>A0A2I0TAR4_LIMLA</name>
<dbReference type="OrthoDB" id="10055441at2759"/>
<dbReference type="InterPro" id="IPR000647">
    <property type="entry name" value="CTF/NFI"/>
</dbReference>
<dbReference type="GO" id="GO:0000981">
    <property type="term" value="F:DNA-binding transcription factor activity, RNA polymerase II-specific"/>
    <property type="evidence" value="ECO:0007669"/>
    <property type="project" value="TreeGrafter"/>
</dbReference>
<reference evidence="4" key="1">
    <citation type="submission" date="2017-11" db="EMBL/GenBank/DDBJ databases">
        <authorList>
            <person name="Lima N.C."/>
            <person name="Parody-Merino A.M."/>
            <person name="Battley P.F."/>
            <person name="Fidler A.E."/>
            <person name="Prosdocimi F."/>
        </authorList>
    </citation>
    <scope>NUCLEOTIDE SEQUENCE [LARGE SCALE GENOMIC DNA]</scope>
</reference>
<dbReference type="Proteomes" id="UP000233556">
    <property type="component" value="Unassembled WGS sequence"/>
</dbReference>
<feature type="region of interest" description="Disordered" evidence="1">
    <location>
        <begin position="176"/>
        <end position="227"/>
    </location>
</feature>
<dbReference type="PANTHER" id="PTHR11492:SF2">
    <property type="entry name" value="NUCLEAR FACTOR 1 C-TYPE"/>
    <property type="match status" value="1"/>
</dbReference>
<feature type="compositionally biased region" description="Low complexity" evidence="1">
    <location>
        <begin position="190"/>
        <end position="215"/>
    </location>
</feature>
<feature type="region of interest" description="Disordered" evidence="1">
    <location>
        <begin position="1"/>
        <end position="83"/>
    </location>
</feature>
<feature type="compositionally biased region" description="Polar residues" evidence="1">
    <location>
        <begin position="67"/>
        <end position="83"/>
    </location>
</feature>
<accession>A0A2I0TAR4</accession>
<feature type="compositionally biased region" description="Low complexity" evidence="1">
    <location>
        <begin position="34"/>
        <end position="43"/>
    </location>
</feature>
<dbReference type="EMBL" id="KZ513765">
    <property type="protein sequence ID" value="PKU30896.1"/>
    <property type="molecule type" value="Genomic_DNA"/>
</dbReference>
<dbReference type="GO" id="GO:0000978">
    <property type="term" value="F:RNA polymerase II cis-regulatory region sequence-specific DNA binding"/>
    <property type="evidence" value="ECO:0007669"/>
    <property type="project" value="TreeGrafter"/>
</dbReference>
<reference evidence="4" key="2">
    <citation type="submission" date="2017-12" db="EMBL/GenBank/DDBJ databases">
        <title>Genome sequence of the Bar-tailed Godwit (Limosa lapponica baueri).</title>
        <authorList>
            <person name="Lima N.C.B."/>
            <person name="Parody-Merino A.M."/>
            <person name="Battley P.F."/>
            <person name="Fidler A.E."/>
            <person name="Prosdocimi F."/>
        </authorList>
    </citation>
    <scope>NUCLEOTIDE SEQUENCE [LARGE SCALE GENOMIC DNA]</scope>
</reference>